<accession>A0A7S1IBN4</accession>
<evidence type="ECO:0000313" key="1">
    <source>
        <dbReference type="EMBL" id="CAD9006794.1"/>
    </source>
</evidence>
<dbReference type="EMBL" id="HBGA01048629">
    <property type="protein sequence ID" value="CAD9006794.1"/>
    <property type="molecule type" value="Transcribed_RNA"/>
</dbReference>
<name>A0A7S1IBN4_9EUGL</name>
<dbReference type="AlphaFoldDB" id="A0A7S1IBN4"/>
<gene>
    <name evidence="1" type="ORF">EGYM00392_LOCUS17884</name>
</gene>
<proteinExistence type="predicted"/>
<organism evidence="1">
    <name type="scientific">Eutreptiella gymnastica</name>
    <dbReference type="NCBI Taxonomy" id="73025"/>
    <lineage>
        <taxon>Eukaryota</taxon>
        <taxon>Discoba</taxon>
        <taxon>Euglenozoa</taxon>
        <taxon>Euglenida</taxon>
        <taxon>Spirocuta</taxon>
        <taxon>Euglenophyceae</taxon>
        <taxon>Eutreptiales</taxon>
        <taxon>Eutreptiaceae</taxon>
        <taxon>Eutreptiella</taxon>
    </lineage>
</organism>
<protein>
    <submittedName>
        <fullName evidence="1">Uncharacterized protein</fullName>
    </submittedName>
</protein>
<reference evidence="1" key="1">
    <citation type="submission" date="2021-01" db="EMBL/GenBank/DDBJ databases">
        <authorList>
            <person name="Corre E."/>
            <person name="Pelletier E."/>
            <person name="Niang G."/>
            <person name="Scheremetjew M."/>
            <person name="Finn R."/>
            <person name="Kale V."/>
            <person name="Holt S."/>
            <person name="Cochrane G."/>
            <person name="Meng A."/>
            <person name="Brown T."/>
            <person name="Cohen L."/>
        </authorList>
    </citation>
    <scope>NUCLEOTIDE SEQUENCE</scope>
    <source>
        <strain evidence="1">NIES-381</strain>
    </source>
</reference>
<sequence length="107" mass="12383">MFSSHFVAIQVCSNPLAWMFLNRLKGPTLHVVLPQEQKFRLKERQVARKDPNLTPEQPKKDRIVPKCPQRFLLQHDPSTHLVRAMKLPFWPACAGDGRREATVGGRW</sequence>